<dbReference type="CDD" id="cd01392">
    <property type="entry name" value="HTH_LacI"/>
    <property type="match status" value="1"/>
</dbReference>
<dbReference type="InterPro" id="IPR000843">
    <property type="entry name" value="HTH_LacI"/>
</dbReference>
<evidence type="ECO:0000259" key="4">
    <source>
        <dbReference type="PROSITE" id="PS50932"/>
    </source>
</evidence>
<dbReference type="PROSITE" id="PS50932">
    <property type="entry name" value="HTH_LACI_2"/>
    <property type="match status" value="1"/>
</dbReference>
<sequence>MVPKRPAIKRVTIQQVAEAAGVNRSTVSRVFNNPDILLEETVRNVREVARKLGYSPNAAARALRTGRNSNIALVVPDLTNPFMPPIALAVQKEAAARGYSVFIGNADENPNQEMDLLKRLSDQVGGAVLVSPRSDSEQIHALASDMPLVLINRDIKEVPRVLIDSGQGMAQAVRHLAQLGHRRVTYVGGPENSWSNSQRCAAVTHAAHEHGISMSTLPAGTASFVRGVEIVPALLSCGATACIAFDDVLAQGICYGLVENELEIPEDYSVIGCDDILGYPMLTTVSGPAAKAGQIAVDLLMSSLNTPSEEDVRIVLETEFVSRDTVGPPKYR</sequence>
<keyword evidence="1" id="KW-0805">Transcription regulation</keyword>
<dbReference type="SUPFAM" id="SSF53822">
    <property type="entry name" value="Periplasmic binding protein-like I"/>
    <property type="match status" value="1"/>
</dbReference>
<dbReference type="RefSeq" id="WP_084353110.1">
    <property type="nucleotide sequence ID" value="NZ_FWYD01000007.1"/>
</dbReference>
<dbReference type="InterPro" id="IPR046335">
    <property type="entry name" value="LacI/GalR-like_sensor"/>
</dbReference>
<dbReference type="GO" id="GO:0003700">
    <property type="term" value="F:DNA-binding transcription factor activity"/>
    <property type="evidence" value="ECO:0007669"/>
    <property type="project" value="TreeGrafter"/>
</dbReference>
<accession>A0A1W2CCG4</accession>
<keyword evidence="6" id="KW-1185">Reference proteome</keyword>
<dbReference type="InterPro" id="IPR028082">
    <property type="entry name" value="Peripla_BP_I"/>
</dbReference>
<keyword evidence="3" id="KW-0804">Transcription</keyword>
<dbReference type="PANTHER" id="PTHR30146">
    <property type="entry name" value="LACI-RELATED TRANSCRIPTIONAL REPRESSOR"/>
    <property type="match status" value="1"/>
</dbReference>
<keyword evidence="2" id="KW-0238">DNA-binding</keyword>
<dbReference type="AlphaFoldDB" id="A0A1W2CCG4"/>
<protein>
    <submittedName>
        <fullName evidence="5">Transcriptional regulator, LacI family</fullName>
    </submittedName>
</protein>
<feature type="domain" description="HTH lacI-type" evidence="4">
    <location>
        <begin position="11"/>
        <end position="65"/>
    </location>
</feature>
<dbReference type="InterPro" id="IPR010982">
    <property type="entry name" value="Lambda_DNA-bd_dom_sf"/>
</dbReference>
<evidence type="ECO:0000313" key="6">
    <source>
        <dbReference type="Proteomes" id="UP000192330"/>
    </source>
</evidence>
<gene>
    <name evidence="5" type="ORF">SAMN06295998_10769</name>
</gene>
<dbReference type="Proteomes" id="UP000192330">
    <property type="component" value="Unassembled WGS sequence"/>
</dbReference>
<dbReference type="Gene3D" id="3.40.50.2300">
    <property type="match status" value="2"/>
</dbReference>
<organism evidence="5 6">
    <name type="scientific">Primorskyibacter flagellatus</name>
    <dbReference type="NCBI Taxonomy" id="1387277"/>
    <lineage>
        <taxon>Bacteria</taxon>
        <taxon>Pseudomonadati</taxon>
        <taxon>Pseudomonadota</taxon>
        <taxon>Alphaproteobacteria</taxon>
        <taxon>Rhodobacterales</taxon>
        <taxon>Roseobacteraceae</taxon>
        <taxon>Primorskyibacter</taxon>
    </lineage>
</organism>
<dbReference type="SMART" id="SM00354">
    <property type="entry name" value="HTH_LACI"/>
    <property type="match status" value="1"/>
</dbReference>
<dbReference type="Gene3D" id="1.10.260.40">
    <property type="entry name" value="lambda repressor-like DNA-binding domains"/>
    <property type="match status" value="1"/>
</dbReference>
<dbReference type="CDD" id="cd06267">
    <property type="entry name" value="PBP1_LacI_sugar_binding-like"/>
    <property type="match status" value="1"/>
</dbReference>
<proteinExistence type="predicted"/>
<dbReference type="SUPFAM" id="SSF47413">
    <property type="entry name" value="lambda repressor-like DNA-binding domains"/>
    <property type="match status" value="1"/>
</dbReference>
<reference evidence="5 6" key="1">
    <citation type="submission" date="2017-04" db="EMBL/GenBank/DDBJ databases">
        <authorList>
            <person name="Afonso C.L."/>
            <person name="Miller P.J."/>
            <person name="Scott M.A."/>
            <person name="Spackman E."/>
            <person name="Goraichik I."/>
            <person name="Dimitrov K.M."/>
            <person name="Suarez D.L."/>
            <person name="Swayne D.E."/>
        </authorList>
    </citation>
    <scope>NUCLEOTIDE SEQUENCE [LARGE SCALE GENOMIC DNA]</scope>
    <source>
        <strain evidence="5 6">CGMCC 1.12644</strain>
    </source>
</reference>
<dbReference type="STRING" id="1387277.SAMN06295998_10769"/>
<name>A0A1W2CCG4_9RHOB</name>
<evidence type="ECO:0000313" key="5">
    <source>
        <dbReference type="EMBL" id="SMC82947.1"/>
    </source>
</evidence>
<dbReference type="GO" id="GO:0000976">
    <property type="term" value="F:transcription cis-regulatory region binding"/>
    <property type="evidence" value="ECO:0007669"/>
    <property type="project" value="TreeGrafter"/>
</dbReference>
<evidence type="ECO:0000256" key="3">
    <source>
        <dbReference type="ARBA" id="ARBA00023163"/>
    </source>
</evidence>
<evidence type="ECO:0000256" key="2">
    <source>
        <dbReference type="ARBA" id="ARBA00023125"/>
    </source>
</evidence>
<dbReference type="Pfam" id="PF13377">
    <property type="entry name" value="Peripla_BP_3"/>
    <property type="match status" value="1"/>
</dbReference>
<dbReference type="EMBL" id="FWYD01000007">
    <property type="protein sequence ID" value="SMC82947.1"/>
    <property type="molecule type" value="Genomic_DNA"/>
</dbReference>
<dbReference type="Pfam" id="PF00356">
    <property type="entry name" value="LacI"/>
    <property type="match status" value="1"/>
</dbReference>
<dbReference type="OrthoDB" id="8433438at2"/>
<evidence type="ECO:0000256" key="1">
    <source>
        <dbReference type="ARBA" id="ARBA00023015"/>
    </source>
</evidence>
<dbReference type="PANTHER" id="PTHR30146:SF109">
    <property type="entry name" value="HTH-TYPE TRANSCRIPTIONAL REGULATOR GALS"/>
    <property type="match status" value="1"/>
</dbReference>